<keyword evidence="3" id="KW-0732">Signal</keyword>
<keyword evidence="2" id="KW-1133">Transmembrane helix</keyword>
<keyword evidence="5" id="KW-1185">Reference proteome</keyword>
<evidence type="ECO:0000256" key="1">
    <source>
        <dbReference type="SAM" id="Coils"/>
    </source>
</evidence>
<evidence type="ECO:0000313" key="4">
    <source>
        <dbReference type="EMBL" id="ANX12594.1"/>
    </source>
</evidence>
<feature type="transmembrane region" description="Helical" evidence="2">
    <location>
        <begin position="365"/>
        <end position="382"/>
    </location>
</feature>
<feature type="coiled-coil region" evidence="1">
    <location>
        <begin position="135"/>
        <end position="162"/>
    </location>
</feature>
<accession>A0A1B1Z5C6</accession>
<keyword evidence="2" id="KW-0812">Transmembrane</keyword>
<keyword evidence="2" id="KW-0472">Membrane</keyword>
<dbReference type="InterPro" id="IPR030832">
    <property type="entry name" value="Acidic_LPXTA"/>
</dbReference>
<dbReference type="STRING" id="255247.ABE41_011280"/>
<protein>
    <submittedName>
        <fullName evidence="4">Peptidase</fullName>
    </submittedName>
</protein>
<dbReference type="Proteomes" id="UP000077412">
    <property type="component" value="Chromosome"/>
</dbReference>
<evidence type="ECO:0000313" key="5">
    <source>
        <dbReference type="Proteomes" id="UP000077412"/>
    </source>
</evidence>
<organism evidence="4 5">
    <name type="scientific">Fictibacillus arsenicus</name>
    <dbReference type="NCBI Taxonomy" id="255247"/>
    <lineage>
        <taxon>Bacteria</taxon>
        <taxon>Bacillati</taxon>
        <taxon>Bacillota</taxon>
        <taxon>Bacilli</taxon>
        <taxon>Bacillales</taxon>
        <taxon>Fictibacillaceae</taxon>
        <taxon>Fictibacillus</taxon>
    </lineage>
</organism>
<dbReference type="OrthoDB" id="2718583at2"/>
<dbReference type="NCBIfam" id="TIGR04383">
    <property type="entry name" value="acidic_w_LPXTA"/>
    <property type="match status" value="2"/>
</dbReference>
<dbReference type="NCBIfam" id="TIGR01167">
    <property type="entry name" value="LPXTG_anchor"/>
    <property type="match status" value="1"/>
</dbReference>
<evidence type="ECO:0000256" key="3">
    <source>
        <dbReference type="SAM" id="SignalP"/>
    </source>
</evidence>
<dbReference type="AlphaFoldDB" id="A0A1B1Z5C6"/>
<gene>
    <name evidence="4" type="ORF">ABE41_011280</name>
</gene>
<dbReference type="KEGG" id="far:ABE41_011280"/>
<feature type="chain" id="PRO_5008533254" evidence="3">
    <location>
        <begin position="25"/>
        <end position="390"/>
    </location>
</feature>
<evidence type="ECO:0000256" key="2">
    <source>
        <dbReference type="SAM" id="Phobius"/>
    </source>
</evidence>
<dbReference type="EMBL" id="CP016761">
    <property type="protein sequence ID" value="ANX12594.1"/>
    <property type="molecule type" value="Genomic_DNA"/>
</dbReference>
<sequence length="390" mass="44648">MKHLVTLLLALSLSFGILPISAFAIEQNDQEFEAYLKEIGWEKQDFIDFIENKEWYLEDFESVDELGMPLTEDGVQSVLKDFDLSREELNDLLVEWGDIEEGQDVLDSPYFLFNEDLETSVDFYLNGWEGTPIDDENLQQLLEEYNLESVEALEELLKENDDSLESYEYIEDLQWAVDFYINGDEYMEDEFADLFTEIGLTDEEMEKLFVHLETLNWEDPAFLDSMMLLGERMMAFEEFETADELTAEQIAEMLAIFTEMKQLLQIETKYYLVVEGEKQPISLDTLMTMDSTNGNDLVMDIYNTNGELLLDLVLTADMFGSELIQETGKDIQEAEKIVTEAPLAAKPPVKTIKGGELPKTATNHVGNTLAGLAIAATGILFFRRFRVKGI</sequence>
<keyword evidence="1" id="KW-0175">Coiled coil</keyword>
<name>A0A1B1Z5C6_9BACL</name>
<proteinExistence type="predicted"/>
<feature type="signal peptide" evidence="3">
    <location>
        <begin position="1"/>
        <end position="24"/>
    </location>
</feature>
<dbReference type="RefSeq" id="WP_066290200.1">
    <property type="nucleotide sequence ID" value="NZ_CP016761.1"/>
</dbReference>
<reference evidence="4 5" key="1">
    <citation type="submission" date="2016-08" db="EMBL/GenBank/DDBJ databases">
        <title>Complete genome sequence of Fictibacillus arsenicus G25-54, a strain with toxicity to nematodes and a potential arsenic-resistance activity.</title>
        <authorList>
            <person name="Zheng Z."/>
        </authorList>
    </citation>
    <scope>NUCLEOTIDE SEQUENCE [LARGE SCALE GENOMIC DNA]</scope>
    <source>
        <strain evidence="4 5">G25-54</strain>
    </source>
</reference>